<feature type="domain" description="RRM" evidence="7">
    <location>
        <begin position="50"/>
        <end position="128"/>
    </location>
</feature>
<dbReference type="SMART" id="SM01197">
    <property type="entry name" value="FANCL_C"/>
    <property type="match status" value="1"/>
</dbReference>
<dbReference type="Gene3D" id="3.30.40.10">
    <property type="entry name" value="Zinc/RING finger domain, C3HC4 (zinc finger)"/>
    <property type="match status" value="1"/>
</dbReference>
<dbReference type="InterPro" id="IPR012677">
    <property type="entry name" value="Nucleotide-bd_a/b_plait_sf"/>
</dbReference>
<dbReference type="Gene3D" id="3.30.70.330">
    <property type="match status" value="1"/>
</dbReference>
<feature type="region of interest" description="Disordered" evidence="4">
    <location>
        <begin position="1"/>
        <end position="47"/>
    </location>
</feature>
<dbReference type="GO" id="GO:0005654">
    <property type="term" value="C:nucleoplasm"/>
    <property type="evidence" value="ECO:0007669"/>
    <property type="project" value="TreeGrafter"/>
</dbReference>
<dbReference type="OrthoDB" id="9984778at2759"/>
<dbReference type="Proteomes" id="UP000078348">
    <property type="component" value="Unassembled WGS sequence"/>
</dbReference>
<evidence type="ECO:0000256" key="5">
    <source>
        <dbReference type="SAM" id="Phobius"/>
    </source>
</evidence>
<evidence type="ECO:0000313" key="9">
    <source>
        <dbReference type="Proteomes" id="UP000078348"/>
    </source>
</evidence>
<evidence type="ECO:0000256" key="2">
    <source>
        <dbReference type="PROSITE-ProRule" id="PRU00175"/>
    </source>
</evidence>
<dbReference type="PANTHER" id="PTHR15481:SF0">
    <property type="entry name" value="LD23870P-RELATED"/>
    <property type="match status" value="1"/>
</dbReference>
<evidence type="ECO:0000256" key="3">
    <source>
        <dbReference type="PROSITE-ProRule" id="PRU00176"/>
    </source>
</evidence>
<gene>
    <name evidence="8" type="ORF">AV274_6453</name>
</gene>
<dbReference type="PROSITE" id="PS50089">
    <property type="entry name" value="ZF_RING_2"/>
    <property type="match status" value="1"/>
</dbReference>
<evidence type="ECO:0000256" key="4">
    <source>
        <dbReference type="SAM" id="MobiDB-lite"/>
    </source>
</evidence>
<accession>A0A196S3V9</accession>
<keyword evidence="2" id="KW-0863">Zinc-finger</keyword>
<dbReference type="GO" id="GO:0003723">
    <property type="term" value="F:RNA binding"/>
    <property type="evidence" value="ECO:0007669"/>
    <property type="project" value="UniProtKB-UniRule"/>
</dbReference>
<dbReference type="Pfam" id="PF13639">
    <property type="entry name" value="zf-RING_2"/>
    <property type="match status" value="1"/>
</dbReference>
<dbReference type="EMBL" id="LXWW01000577">
    <property type="protein sequence ID" value="OAO11840.1"/>
    <property type="molecule type" value="Genomic_DNA"/>
</dbReference>
<name>A0A196S3V9_BLAHN</name>
<keyword evidence="9" id="KW-1185">Reference proteome</keyword>
<evidence type="ECO:0000256" key="1">
    <source>
        <dbReference type="ARBA" id="ARBA00022884"/>
    </source>
</evidence>
<dbReference type="GO" id="GO:0000398">
    <property type="term" value="P:mRNA splicing, via spliceosome"/>
    <property type="evidence" value="ECO:0007669"/>
    <property type="project" value="TreeGrafter"/>
</dbReference>
<keyword evidence="1 3" id="KW-0694">RNA-binding</keyword>
<dbReference type="STRING" id="478820.A0A196S3V9"/>
<evidence type="ECO:0000259" key="7">
    <source>
        <dbReference type="PROSITE" id="PS50102"/>
    </source>
</evidence>
<keyword evidence="2" id="KW-0862">Zinc</keyword>
<dbReference type="CDD" id="cd16473">
    <property type="entry name" value="RING-H2_RNF103"/>
    <property type="match status" value="1"/>
</dbReference>
<dbReference type="AlphaFoldDB" id="A0A196S3V9"/>
<proteinExistence type="predicted"/>
<feature type="transmembrane region" description="Helical" evidence="5">
    <location>
        <begin position="284"/>
        <end position="302"/>
    </location>
</feature>
<sequence length="303" mass="34334">MAEEKKDPSESDKMDIETKEVTPEKAEAKTEKKTESKESGVEQKEPSKGCTLVVKNLTGNTNEAHLREIFRNYGIVKRVRVNRRDGTAISQGIGYVEMSTKEEATTALEYMDGAQIDGVVVSVGIVYESPFDAKVEHRKRSRAGEVVLSTPSFWDMCLSFLQLTAVIWMSILVLYGCSRLLLLWHRWQRKMAMRRITTIPYKLKESEECPICLEDFKEGEPVKRLPCGHLFHAACVKEWIVDVRGVCPLCRQGIFTKDACSEGSRSELNTLVNAEVERLHSKTLVSFFLLVFVLFLLSAILFS</sequence>
<protein>
    <submittedName>
        <fullName evidence="8">Uncharacterized protein</fullName>
    </submittedName>
</protein>
<feature type="domain" description="RING-type" evidence="6">
    <location>
        <begin position="209"/>
        <end position="251"/>
    </location>
</feature>
<keyword evidence="2" id="KW-0479">Metal-binding</keyword>
<keyword evidence="5" id="KW-1133">Transmembrane helix</keyword>
<dbReference type="GO" id="GO:0061574">
    <property type="term" value="C:ASAP complex"/>
    <property type="evidence" value="ECO:0007669"/>
    <property type="project" value="TreeGrafter"/>
</dbReference>
<dbReference type="PROSITE" id="PS50102">
    <property type="entry name" value="RRM"/>
    <property type="match status" value="1"/>
</dbReference>
<keyword evidence="5" id="KW-0812">Transmembrane</keyword>
<evidence type="ECO:0000259" key="6">
    <source>
        <dbReference type="PROSITE" id="PS50089"/>
    </source>
</evidence>
<feature type="transmembrane region" description="Helical" evidence="5">
    <location>
        <begin position="160"/>
        <end position="184"/>
    </location>
</feature>
<dbReference type="InterPro" id="IPR001841">
    <property type="entry name" value="Znf_RING"/>
</dbReference>
<dbReference type="SUPFAM" id="SSF54928">
    <property type="entry name" value="RNA-binding domain, RBD"/>
    <property type="match status" value="1"/>
</dbReference>
<evidence type="ECO:0000313" key="8">
    <source>
        <dbReference type="EMBL" id="OAO11840.1"/>
    </source>
</evidence>
<dbReference type="GO" id="GO:0008270">
    <property type="term" value="F:zinc ion binding"/>
    <property type="evidence" value="ECO:0007669"/>
    <property type="project" value="UniProtKB-KW"/>
</dbReference>
<reference evidence="8 9" key="1">
    <citation type="submission" date="2016-05" db="EMBL/GenBank/DDBJ databases">
        <title>Nuclear genome of Blastocystis sp. subtype 1 NandII.</title>
        <authorList>
            <person name="Gentekaki E."/>
            <person name="Curtis B."/>
            <person name="Stairs C."/>
            <person name="Eme L."/>
            <person name="Herman E."/>
            <person name="Klimes V."/>
            <person name="Arias M.C."/>
            <person name="Elias M."/>
            <person name="Hilliou F."/>
            <person name="Klute M."/>
            <person name="Malik S.-B."/>
            <person name="Pightling A."/>
            <person name="Rachubinski R."/>
            <person name="Salas D."/>
            <person name="Schlacht A."/>
            <person name="Suga H."/>
            <person name="Archibald J."/>
            <person name="Ball S.G."/>
            <person name="Clark G."/>
            <person name="Dacks J."/>
            <person name="Van Der Giezen M."/>
            <person name="Tsaousis A."/>
            <person name="Roger A."/>
        </authorList>
    </citation>
    <scope>NUCLEOTIDE SEQUENCE [LARGE SCALE GENOMIC DNA]</scope>
    <source>
        <strain evidence="9">ATCC 50177 / NandII</strain>
    </source>
</reference>
<organism evidence="8 9">
    <name type="scientific">Blastocystis sp. subtype 1 (strain ATCC 50177 / NandII)</name>
    <dbReference type="NCBI Taxonomy" id="478820"/>
    <lineage>
        <taxon>Eukaryota</taxon>
        <taxon>Sar</taxon>
        <taxon>Stramenopiles</taxon>
        <taxon>Bigyra</taxon>
        <taxon>Opalozoa</taxon>
        <taxon>Opalinata</taxon>
        <taxon>Blastocystidae</taxon>
        <taxon>Blastocystis</taxon>
    </lineage>
</organism>
<dbReference type="InterPro" id="IPR013083">
    <property type="entry name" value="Znf_RING/FYVE/PHD"/>
</dbReference>
<dbReference type="SMART" id="SM00360">
    <property type="entry name" value="RRM"/>
    <property type="match status" value="1"/>
</dbReference>
<dbReference type="Pfam" id="PF00076">
    <property type="entry name" value="RRM_1"/>
    <property type="match status" value="1"/>
</dbReference>
<dbReference type="InterPro" id="IPR035979">
    <property type="entry name" value="RBD_domain_sf"/>
</dbReference>
<keyword evidence="5" id="KW-0472">Membrane</keyword>
<comment type="caution">
    <text evidence="8">The sequence shown here is derived from an EMBL/GenBank/DDBJ whole genome shotgun (WGS) entry which is preliminary data.</text>
</comment>
<dbReference type="SUPFAM" id="SSF57850">
    <property type="entry name" value="RING/U-box"/>
    <property type="match status" value="1"/>
</dbReference>
<dbReference type="SMART" id="SM00184">
    <property type="entry name" value="RING"/>
    <property type="match status" value="1"/>
</dbReference>
<dbReference type="GO" id="GO:0005737">
    <property type="term" value="C:cytoplasm"/>
    <property type="evidence" value="ECO:0007669"/>
    <property type="project" value="TreeGrafter"/>
</dbReference>
<dbReference type="InterPro" id="IPR000504">
    <property type="entry name" value="RRM_dom"/>
</dbReference>
<dbReference type="PANTHER" id="PTHR15481">
    <property type="entry name" value="RIBONUCLEIC ACID BINDING PROTEIN S1"/>
    <property type="match status" value="1"/>
</dbReference>